<accession>A0A5C6NY36</accession>
<sequence>RFSTAVSTAEDGVSETAQREVTNAVGGVNKVSSNMQPCKEQPSCQGESVLLTCASPHASSDPRGLPCNRYDEIEGSCCVAWRDKATRGGEPKWSPATQLRRHGGKVLH</sequence>
<keyword evidence="3" id="KW-1185">Reference proteome</keyword>
<dbReference type="EMBL" id="RHFK02000008">
    <property type="protein sequence ID" value="TWW72223.1"/>
    <property type="molecule type" value="Genomic_DNA"/>
</dbReference>
<name>A0A5C6NY36_9TELE</name>
<evidence type="ECO:0000256" key="1">
    <source>
        <dbReference type="SAM" id="MobiDB-lite"/>
    </source>
</evidence>
<dbReference type="Proteomes" id="UP000324091">
    <property type="component" value="Chromosome 16"/>
</dbReference>
<evidence type="ECO:0000313" key="3">
    <source>
        <dbReference type="Proteomes" id="UP000324091"/>
    </source>
</evidence>
<gene>
    <name evidence="2" type="ORF">D4764_16G0007200</name>
</gene>
<feature type="non-terminal residue" evidence="2">
    <location>
        <position position="1"/>
    </location>
</feature>
<protein>
    <submittedName>
        <fullName evidence="2">Uncharacterized protein</fullName>
    </submittedName>
</protein>
<dbReference type="AlphaFoldDB" id="A0A5C6NY36"/>
<organism evidence="2 3">
    <name type="scientific">Takifugu flavidus</name>
    <name type="common">sansaifugu</name>
    <dbReference type="NCBI Taxonomy" id="433684"/>
    <lineage>
        <taxon>Eukaryota</taxon>
        <taxon>Metazoa</taxon>
        <taxon>Chordata</taxon>
        <taxon>Craniata</taxon>
        <taxon>Vertebrata</taxon>
        <taxon>Euteleostomi</taxon>
        <taxon>Actinopterygii</taxon>
        <taxon>Neopterygii</taxon>
        <taxon>Teleostei</taxon>
        <taxon>Neoteleostei</taxon>
        <taxon>Acanthomorphata</taxon>
        <taxon>Eupercaria</taxon>
        <taxon>Tetraodontiformes</taxon>
        <taxon>Tetradontoidea</taxon>
        <taxon>Tetraodontidae</taxon>
        <taxon>Takifugu</taxon>
    </lineage>
</organism>
<comment type="caution">
    <text evidence="2">The sequence shown here is derived from an EMBL/GenBank/DDBJ whole genome shotgun (WGS) entry which is preliminary data.</text>
</comment>
<proteinExistence type="predicted"/>
<evidence type="ECO:0000313" key="2">
    <source>
        <dbReference type="EMBL" id="TWW72223.1"/>
    </source>
</evidence>
<feature type="region of interest" description="Disordered" evidence="1">
    <location>
        <begin position="85"/>
        <end position="108"/>
    </location>
</feature>
<feature type="region of interest" description="Disordered" evidence="1">
    <location>
        <begin position="1"/>
        <end position="21"/>
    </location>
</feature>
<feature type="compositionally biased region" description="Basic residues" evidence="1">
    <location>
        <begin position="99"/>
        <end position="108"/>
    </location>
</feature>
<reference evidence="2 3" key="1">
    <citation type="submission" date="2019-04" db="EMBL/GenBank/DDBJ databases">
        <title>Chromosome genome assembly for Takifugu flavidus.</title>
        <authorList>
            <person name="Xiao S."/>
        </authorList>
    </citation>
    <scope>NUCLEOTIDE SEQUENCE [LARGE SCALE GENOMIC DNA]</scope>
    <source>
        <strain evidence="2">HTHZ2018</strain>
        <tissue evidence="2">Muscle</tissue>
    </source>
</reference>